<feature type="active site" description="Proton acceptor" evidence="5">
    <location>
        <position position="246"/>
    </location>
</feature>
<name>A0AAF0RTH2_9CAUD</name>
<dbReference type="NCBIfam" id="TIGR00633">
    <property type="entry name" value="xth"/>
    <property type="match status" value="1"/>
</dbReference>
<dbReference type="GO" id="GO:0006284">
    <property type="term" value="P:base-excision repair"/>
    <property type="evidence" value="ECO:0007669"/>
    <property type="project" value="TreeGrafter"/>
</dbReference>
<keyword evidence="4 6" id="KW-0460">Magnesium</keyword>
<feature type="site" description="Transition state stabilizer" evidence="7">
    <location>
        <position position="151"/>
    </location>
</feature>
<feature type="active site" description="Proton donor/acceptor" evidence="5">
    <location>
        <position position="149"/>
    </location>
</feature>
<evidence type="ECO:0000256" key="6">
    <source>
        <dbReference type="PIRSR" id="PIRSR604808-2"/>
    </source>
</evidence>
<feature type="site" description="Interaction with DNA substrate" evidence="7">
    <location>
        <position position="246"/>
    </location>
</feature>
<dbReference type="InterPro" id="IPR004808">
    <property type="entry name" value="AP_endonuc_1"/>
</dbReference>
<feature type="binding site" evidence="6">
    <location>
        <position position="8"/>
    </location>
    <ligand>
        <name>Mg(2+)</name>
        <dbReference type="ChEBI" id="CHEBI:18420"/>
        <label>1</label>
    </ligand>
</feature>
<evidence type="ECO:0000256" key="7">
    <source>
        <dbReference type="PIRSR" id="PIRSR604808-3"/>
    </source>
</evidence>
<dbReference type="InterPro" id="IPR036691">
    <property type="entry name" value="Endo/exonu/phosph_ase_sf"/>
</dbReference>
<feature type="binding site" evidence="6">
    <location>
        <position position="246"/>
    </location>
    <ligand>
        <name>Mg(2+)</name>
        <dbReference type="ChEBI" id="CHEBI:18420"/>
        <label>1</label>
    </ligand>
</feature>
<dbReference type="GO" id="GO:0003906">
    <property type="term" value="F:DNA-(apurinic or apyrimidinic site) endonuclease activity"/>
    <property type="evidence" value="ECO:0007669"/>
    <property type="project" value="TreeGrafter"/>
</dbReference>
<dbReference type="InterPro" id="IPR005135">
    <property type="entry name" value="Endo/exonuclease/phosphatase"/>
</dbReference>
<organism evidence="9 10">
    <name type="scientific">Phage Phass-1</name>
    <dbReference type="NCBI Taxonomy" id="3043662"/>
    <lineage>
        <taxon>Viruses</taxon>
        <taxon>Duplodnaviria</taxon>
        <taxon>Heunggongvirae</taxon>
        <taxon>Uroviricota</taxon>
        <taxon>Caudoviricetes</taxon>
        <taxon>Caudoviricetes code 15 clade</taxon>
    </lineage>
</organism>
<dbReference type="PANTHER" id="PTHR22748">
    <property type="entry name" value="AP ENDONUCLEASE"/>
    <property type="match status" value="1"/>
</dbReference>
<protein>
    <submittedName>
        <fullName evidence="9">Exodeoxyribonuclease III</fullName>
        <ecNumber evidence="9">3.1.11.2</ecNumber>
    </submittedName>
</protein>
<dbReference type="EC" id="3.1.11.2" evidence="9"/>
<evidence type="ECO:0000256" key="5">
    <source>
        <dbReference type="PIRSR" id="PIRSR604808-1"/>
    </source>
</evidence>
<dbReference type="EMBL" id="OQ749652">
    <property type="protein sequence ID" value="WIC39668.1"/>
    <property type="molecule type" value="Genomic_DNA"/>
</dbReference>
<dbReference type="Proteomes" id="UP001237988">
    <property type="component" value="Segment"/>
</dbReference>
<dbReference type="PROSITE" id="PS51435">
    <property type="entry name" value="AP_NUCLEASE_F1_4"/>
    <property type="match status" value="1"/>
</dbReference>
<feature type="binding site" evidence="6">
    <location>
        <position position="151"/>
    </location>
    <ligand>
        <name>Mg(2+)</name>
        <dbReference type="ChEBI" id="CHEBI:18420"/>
        <label>1</label>
    </ligand>
</feature>
<evidence type="ECO:0000256" key="1">
    <source>
        <dbReference type="ARBA" id="ARBA00007092"/>
    </source>
</evidence>
<keyword evidence="2 6" id="KW-0479">Metal-binding</keyword>
<feature type="domain" description="Endonuclease/exonuclease/phosphatase" evidence="8">
    <location>
        <begin position="5"/>
        <end position="225"/>
    </location>
</feature>
<comment type="similarity">
    <text evidence="1">Belongs to the DNA repair enzymes AP/ExoA family.</text>
</comment>
<feature type="binding site" evidence="6">
    <location>
        <position position="149"/>
    </location>
    <ligand>
        <name>Mg(2+)</name>
        <dbReference type="ChEBI" id="CHEBI:18420"/>
        <label>1</label>
    </ligand>
</feature>
<evidence type="ECO:0000256" key="2">
    <source>
        <dbReference type="ARBA" id="ARBA00022723"/>
    </source>
</evidence>
<dbReference type="Gene3D" id="3.60.10.10">
    <property type="entry name" value="Endonuclease/exonuclease/phosphatase"/>
    <property type="match status" value="1"/>
</dbReference>
<evidence type="ECO:0000256" key="3">
    <source>
        <dbReference type="ARBA" id="ARBA00022801"/>
    </source>
</evidence>
<evidence type="ECO:0000313" key="10">
    <source>
        <dbReference type="Proteomes" id="UP001237988"/>
    </source>
</evidence>
<keyword evidence="6" id="KW-0464">Manganese</keyword>
<evidence type="ECO:0000313" key="9">
    <source>
        <dbReference type="EMBL" id="WIC39668.1"/>
    </source>
</evidence>
<keyword evidence="3 9" id="KW-0378">Hydrolase</keyword>
<proteinExistence type="inferred from homology"/>
<sequence>MLKIISHNVNGLRARLSKYGYSDAIRRMAPDILCLQEVRAKPDQIPTSVLGTDYVGYYSVHDKPGYAGTAIFVRRCLAGPLFNTDGRVLGFEGGRVEILDFKHFKLISSYSPNVGRAAEKLDARGDFETALHDYVVSNKDFKPFIVCGDLNVAPSAEDTNVKSVAGTTPTERNAFFTLKKDAGLIDVLRNFNPGEQIFTWHSNMYNAKENGKGMRLDHFLVSKELMDKVEDIYVLQDDEFACHSDHLPVVMNINIDL</sequence>
<dbReference type="GO" id="GO:0046872">
    <property type="term" value="F:metal ion binding"/>
    <property type="evidence" value="ECO:0007669"/>
    <property type="project" value="UniProtKB-KW"/>
</dbReference>
<accession>A0AAF0RTH2</accession>
<evidence type="ECO:0000256" key="4">
    <source>
        <dbReference type="ARBA" id="ARBA00022842"/>
    </source>
</evidence>
<dbReference type="PANTHER" id="PTHR22748:SF6">
    <property type="entry name" value="DNA-(APURINIC OR APYRIMIDINIC SITE) ENDONUCLEASE"/>
    <property type="match status" value="1"/>
</dbReference>
<reference evidence="9" key="1">
    <citation type="submission" date="2023-04" db="EMBL/GenBank/DDBJ databases">
        <title>Bacteriophage Phass-1 Discovered in the Human Gut Virome - the Founding Member of the Proposed New Family Phassviridae.</title>
        <authorList>
            <person name="Tikunov A.Y."/>
            <person name="Morozova V.V."/>
            <person name="Chechushkov A.V."/>
            <person name="Tikunova N.V."/>
        </authorList>
    </citation>
    <scope>NUCLEOTIDE SEQUENCE</scope>
</reference>
<dbReference type="GO" id="GO:0008081">
    <property type="term" value="F:phosphoric diester hydrolase activity"/>
    <property type="evidence" value="ECO:0007669"/>
    <property type="project" value="TreeGrafter"/>
</dbReference>
<feature type="binding site" evidence="6">
    <location>
        <position position="37"/>
    </location>
    <ligand>
        <name>Mg(2+)</name>
        <dbReference type="ChEBI" id="CHEBI:18420"/>
        <label>1</label>
    </ligand>
</feature>
<dbReference type="Pfam" id="PF03372">
    <property type="entry name" value="Exo_endo_phos"/>
    <property type="match status" value="1"/>
</dbReference>
<dbReference type="GO" id="GO:0008311">
    <property type="term" value="F:double-stranded DNA 3'-5' DNA exonuclease activity"/>
    <property type="evidence" value="ECO:0007669"/>
    <property type="project" value="UniProtKB-EC"/>
</dbReference>
<feature type="binding site" evidence="6">
    <location>
        <position position="245"/>
    </location>
    <ligand>
        <name>Mg(2+)</name>
        <dbReference type="ChEBI" id="CHEBI:18420"/>
        <label>1</label>
    </ligand>
</feature>
<comment type="cofactor">
    <cofactor evidence="6">
        <name>Mg(2+)</name>
        <dbReference type="ChEBI" id="CHEBI:18420"/>
    </cofactor>
    <cofactor evidence="6">
        <name>Mn(2+)</name>
        <dbReference type="ChEBI" id="CHEBI:29035"/>
    </cofactor>
    <text evidence="6">Probably binds two magnesium or manganese ions per subunit.</text>
</comment>
<feature type="active site" evidence="5">
    <location>
        <position position="110"/>
    </location>
</feature>
<feature type="site" description="Important for catalytic activity" evidence="7">
    <location>
        <position position="217"/>
    </location>
</feature>
<dbReference type="SUPFAM" id="SSF56219">
    <property type="entry name" value="DNase I-like"/>
    <property type="match status" value="1"/>
</dbReference>
<evidence type="ECO:0000259" key="8">
    <source>
        <dbReference type="Pfam" id="PF03372"/>
    </source>
</evidence>